<dbReference type="EMBL" id="CP000527">
    <property type="protein sequence ID" value="ABM27877.1"/>
    <property type="molecule type" value="Genomic_DNA"/>
</dbReference>
<sequence length="270" mass="31374">MRFIDNRHIRVPDGWNEKSQQALDDVCNYRCSVNDRSAVWRDLKDALAELSHDKCWYCEAKQERSDDAVDHYRPKGRVQEANGHPGYWWLAFDKGNYRYSCTFCNSRRKNPATGETQGKGDHFPIADENTRALKSGQEEYEECLLIDPCKAFEPNLIDFRVDGTPCPKFPDNPLWKSKAENSIYYYALDHQEVREARRLLAVDLESWIEEADKAFKKISAGNNDFSDTFQGRVRDIKSAMKAEARYSSFARRVVADHKDLVWIETLLQSN</sequence>
<organism evidence="1 2">
    <name type="scientific">Nitratidesulfovibrio vulgaris (strain DP4)</name>
    <name type="common">Desulfovibrio vulgaris</name>
    <dbReference type="NCBI Taxonomy" id="391774"/>
    <lineage>
        <taxon>Bacteria</taxon>
        <taxon>Pseudomonadati</taxon>
        <taxon>Thermodesulfobacteriota</taxon>
        <taxon>Desulfovibrionia</taxon>
        <taxon>Desulfovibrionales</taxon>
        <taxon>Desulfovibrionaceae</taxon>
        <taxon>Nitratidesulfovibrio</taxon>
    </lineage>
</organism>
<evidence type="ECO:0000313" key="1">
    <source>
        <dbReference type="EMBL" id="ABM27877.1"/>
    </source>
</evidence>
<name>A0A0H3A6X1_NITV4</name>
<evidence type="ECO:0008006" key="3">
    <source>
        <dbReference type="Google" id="ProtNLM"/>
    </source>
</evidence>
<gene>
    <name evidence="1" type="ordered locus">Dvul_0856</name>
</gene>
<accession>A0A0H3A6X1</accession>
<proteinExistence type="predicted"/>
<dbReference type="RefSeq" id="WP_011791875.1">
    <property type="nucleotide sequence ID" value="NC_008751.1"/>
</dbReference>
<reference evidence="2" key="1">
    <citation type="journal article" date="2009" name="Environ. Microbiol.">
        <title>Contribution of mobile genetic elements to Desulfovibrio vulgaris genome plasticity.</title>
        <authorList>
            <person name="Walker C.B."/>
            <person name="Stolyar S."/>
            <person name="Chivian D."/>
            <person name="Pinel N."/>
            <person name="Gabster J.A."/>
            <person name="Dehal P.S."/>
            <person name="He Z."/>
            <person name="Yang Z.K."/>
            <person name="Yen H.C."/>
            <person name="Zhou J."/>
            <person name="Wall J.D."/>
            <person name="Hazen T.C."/>
            <person name="Arkin A.P."/>
            <person name="Stahl D.A."/>
        </authorList>
    </citation>
    <scope>NUCLEOTIDE SEQUENCE [LARGE SCALE GENOMIC DNA]</scope>
    <source>
        <strain evidence="2">DP4</strain>
    </source>
</reference>
<evidence type="ECO:0000313" key="2">
    <source>
        <dbReference type="Proteomes" id="UP000009173"/>
    </source>
</evidence>
<dbReference type="Proteomes" id="UP000009173">
    <property type="component" value="Chromosome"/>
</dbReference>
<protein>
    <recommendedName>
        <fullName evidence="3">TIGR02646 family protein</fullName>
    </recommendedName>
</protein>
<dbReference type="Gene3D" id="1.10.30.50">
    <property type="match status" value="1"/>
</dbReference>
<dbReference type="HOGENOM" id="CLU_071576_1_0_7"/>
<dbReference type="AlphaFoldDB" id="A0A0H3A6X1"/>
<dbReference type="KEGG" id="dvl:Dvul_0856"/>